<proteinExistence type="predicted"/>
<accession>A0A4R0G1P0</accession>
<keyword evidence="3" id="KW-1185">Reference proteome</keyword>
<feature type="transmembrane region" description="Helical" evidence="1">
    <location>
        <begin position="140"/>
        <end position="158"/>
    </location>
</feature>
<organism evidence="2 3">
    <name type="scientific">Micromonospora zingiberis</name>
    <dbReference type="NCBI Taxonomy" id="2053011"/>
    <lineage>
        <taxon>Bacteria</taxon>
        <taxon>Bacillati</taxon>
        <taxon>Actinomycetota</taxon>
        <taxon>Actinomycetes</taxon>
        <taxon>Micromonosporales</taxon>
        <taxon>Micromonosporaceae</taxon>
        <taxon>Micromonospora</taxon>
    </lineage>
</organism>
<feature type="transmembrane region" description="Helical" evidence="1">
    <location>
        <begin position="235"/>
        <end position="255"/>
    </location>
</feature>
<dbReference type="Proteomes" id="UP000292274">
    <property type="component" value="Unassembled WGS sequence"/>
</dbReference>
<comment type="caution">
    <text evidence="2">The sequence shown here is derived from an EMBL/GenBank/DDBJ whole genome shotgun (WGS) entry which is preliminary data.</text>
</comment>
<evidence type="ECO:0000256" key="1">
    <source>
        <dbReference type="SAM" id="Phobius"/>
    </source>
</evidence>
<evidence type="ECO:0000313" key="2">
    <source>
        <dbReference type="EMBL" id="TCB90464.1"/>
    </source>
</evidence>
<keyword evidence="1" id="KW-0472">Membrane</keyword>
<dbReference type="OrthoDB" id="5194016at2"/>
<evidence type="ECO:0000313" key="3">
    <source>
        <dbReference type="Proteomes" id="UP000292274"/>
    </source>
</evidence>
<keyword evidence="1" id="KW-0812">Transmembrane</keyword>
<dbReference type="AlphaFoldDB" id="A0A4R0G1P0"/>
<dbReference type="RefSeq" id="WP_131308777.1">
    <property type="nucleotide sequence ID" value="NZ_SJJR01000029.1"/>
</dbReference>
<gene>
    <name evidence="2" type="ORF">E0H26_26945</name>
</gene>
<protein>
    <submittedName>
        <fullName evidence="2">Uncharacterized protein</fullName>
    </submittedName>
</protein>
<dbReference type="EMBL" id="SJJR01000029">
    <property type="protein sequence ID" value="TCB90464.1"/>
    <property type="molecule type" value="Genomic_DNA"/>
</dbReference>
<name>A0A4R0G1P0_9ACTN</name>
<sequence>MKPTRYIAERIAVTSEQLASWQAQLSRTELTLRGPCPKCGDITSANLPRTAAVLEANAARTPDRLTAVVECECRRPHRGRPADAVSEGCGRSWGTAAVFEADGTVTLRPPAEPTLVEAADAFRLAQAGQLAAVRASADRWTTGVTALISLAALILPVAGRDAIRALQPWAQAAIGALLVVAIATAAVAVLRAYRAAHGLPAIRLVDDDKSLLDWYTTHRARPVEAVKHLRQAIQAALATVVALAVAVGLAVFGPARPVTSAPVQLTLTDGSLVCGLFLTSTADVRLRVRRADDGAVAVISVSDVVRIKPVKAC</sequence>
<feature type="transmembrane region" description="Helical" evidence="1">
    <location>
        <begin position="170"/>
        <end position="193"/>
    </location>
</feature>
<keyword evidence="1" id="KW-1133">Transmembrane helix</keyword>
<reference evidence="2 3" key="1">
    <citation type="submission" date="2019-02" db="EMBL/GenBank/DDBJ databases">
        <title>Jishengella sp. nov., isolated from a root of Zingiber montanum.</title>
        <authorList>
            <person name="Kuncharoen N."/>
            <person name="Kudo T."/>
            <person name="Masahiro Y."/>
            <person name="Ohkuma M."/>
            <person name="Tanasupawat S."/>
        </authorList>
    </citation>
    <scope>NUCLEOTIDE SEQUENCE [LARGE SCALE GENOMIC DNA]</scope>
    <source>
        <strain evidence="2 3">PLAI 1-1</strain>
    </source>
</reference>